<dbReference type="GO" id="GO:0016787">
    <property type="term" value="F:hydrolase activity"/>
    <property type="evidence" value="ECO:0007669"/>
    <property type="project" value="UniProtKB-ARBA"/>
</dbReference>
<sequence>MKINKWGESQLSLVSQRIFDWLPRRLFLRLSALALVTFLLVNAIHLATAQSVIKPSRSQVVLISLDGATPRIIDDYLAKGVLNRRTGLGLLQSRGVSAQRNLTCNPSLTAACHTTLNSGSTTARHDVVANSFHLVASPFKQNVSGFAAPIGGYAIEATGATQSATPTAEPIWIKLRQHGKKVVAATFPGADGADIRLSSAADSPIVQPAQLRTVDYTVPFGGFAGLSAKGFSLSAGDFSAAPTQTKDQLTAAGKTFYSPVLQKTNGLEQFTVGAVSYDLQVAALDTSNDRQVNYDTLVFFDAKSGIRSGGSLPSTGSAFVKAKRKKSSLFYLEGSSNKAGTAFYVSNLAPDLSTVHLVRYSANSIPRNSAVLADVDDINQTVGFWAPQPDFRIPQRSTPGLTDFSDLELENIYEDQVRTFVDYQTRVALRAIAKNPDADLVMLYIEQPDGSEHQFLAIDSRQATNPADANTIGSGQDSAKIARYETYVQTAYKTANRAVQKIIDAVGTTRGGVPRRNIIVVSDHGFSPFHTAVNLNAFLTNKGVDMTKVRAITSGPAVNVYINLQGREPDGTVSRSEYILLQQQVLKALKELADSNPNYSKQNKRVFDQIYPRPRPSGLSDPTFGLGTNEFIAQDSGDVFATLKEGYNFDGAQTPLVPRVGDDAAASVVFSVPSFYGAHGYDPEKPNMSAIFFAAGPDIDRRTFKQVRNIDVVPTINRLLRVESASTVQGTALKLKS</sequence>
<dbReference type="Gene3D" id="3.40.720.10">
    <property type="entry name" value="Alkaline Phosphatase, subunit A"/>
    <property type="match status" value="2"/>
</dbReference>
<dbReference type="EMBL" id="PVWG01000068">
    <property type="protein sequence ID" value="PSB15136.1"/>
    <property type="molecule type" value="Genomic_DNA"/>
</dbReference>
<dbReference type="PANTHER" id="PTHR10151:SF120">
    <property type="entry name" value="BIS(5'-ADENOSYL)-TRIPHOSPHATASE"/>
    <property type="match status" value="1"/>
</dbReference>
<reference evidence="1 2" key="1">
    <citation type="submission" date="2018-02" db="EMBL/GenBank/DDBJ databases">
        <authorList>
            <person name="Cohen D.B."/>
            <person name="Kent A.D."/>
        </authorList>
    </citation>
    <scope>NUCLEOTIDE SEQUENCE [LARGE SCALE GENOMIC DNA]</scope>
    <source>
        <strain evidence="1 2">ULC007</strain>
    </source>
</reference>
<dbReference type="InterPro" id="IPR002591">
    <property type="entry name" value="Phosphodiest/P_Trfase"/>
</dbReference>
<organism evidence="1 2">
    <name type="scientific">Phormidesmis priestleyi ULC007</name>
    <dbReference type="NCBI Taxonomy" id="1920490"/>
    <lineage>
        <taxon>Bacteria</taxon>
        <taxon>Bacillati</taxon>
        <taxon>Cyanobacteriota</taxon>
        <taxon>Cyanophyceae</taxon>
        <taxon>Leptolyngbyales</taxon>
        <taxon>Leptolyngbyaceae</taxon>
        <taxon>Phormidesmis</taxon>
    </lineage>
</organism>
<dbReference type="STRING" id="1920490.GCA_001895925_03259"/>
<dbReference type="OrthoDB" id="9779418at2"/>
<proteinExistence type="predicted"/>
<comment type="caution">
    <text evidence="1">The sequence shown here is derived from an EMBL/GenBank/DDBJ whole genome shotgun (WGS) entry which is preliminary data.</text>
</comment>
<protein>
    <submittedName>
        <fullName evidence="1">Phosphodiesterase</fullName>
    </submittedName>
</protein>
<dbReference type="RefSeq" id="WP_083583260.1">
    <property type="nucleotide sequence ID" value="NZ_MPPI01000065.1"/>
</dbReference>
<keyword evidence="2" id="KW-1185">Reference proteome</keyword>
<evidence type="ECO:0000313" key="2">
    <source>
        <dbReference type="Proteomes" id="UP000238634"/>
    </source>
</evidence>
<reference evidence="1 2" key="2">
    <citation type="submission" date="2018-03" db="EMBL/GenBank/DDBJ databases">
        <title>The ancient ancestry and fast evolution of plastids.</title>
        <authorList>
            <person name="Moore K.R."/>
            <person name="Magnabosco C."/>
            <person name="Momper L."/>
            <person name="Gold D.A."/>
            <person name="Bosak T."/>
            <person name="Fournier G.P."/>
        </authorList>
    </citation>
    <scope>NUCLEOTIDE SEQUENCE [LARGE SCALE GENOMIC DNA]</scope>
    <source>
        <strain evidence="1 2">ULC007</strain>
    </source>
</reference>
<dbReference type="InterPro" id="IPR017850">
    <property type="entry name" value="Alkaline_phosphatase_core_sf"/>
</dbReference>
<gene>
    <name evidence="1" type="ORF">C7B65_25075</name>
</gene>
<dbReference type="Pfam" id="PF01663">
    <property type="entry name" value="Phosphodiest"/>
    <property type="match status" value="2"/>
</dbReference>
<dbReference type="PANTHER" id="PTHR10151">
    <property type="entry name" value="ECTONUCLEOTIDE PYROPHOSPHATASE/PHOSPHODIESTERASE"/>
    <property type="match status" value="1"/>
</dbReference>
<dbReference type="Proteomes" id="UP000238634">
    <property type="component" value="Unassembled WGS sequence"/>
</dbReference>
<dbReference type="AlphaFoldDB" id="A0A2T1D3W8"/>
<dbReference type="SUPFAM" id="SSF53649">
    <property type="entry name" value="Alkaline phosphatase-like"/>
    <property type="match status" value="1"/>
</dbReference>
<name>A0A2T1D3W8_9CYAN</name>
<evidence type="ECO:0000313" key="1">
    <source>
        <dbReference type="EMBL" id="PSB15136.1"/>
    </source>
</evidence>
<accession>A0A2T1D3W8</accession>